<keyword evidence="2" id="KW-1185">Reference proteome</keyword>
<dbReference type="OrthoDB" id="5372507at2759"/>
<organism evidence="1 2">
    <name type="scientific">Hypholoma sublateritium (strain FD-334 SS-4)</name>
    <dbReference type="NCBI Taxonomy" id="945553"/>
    <lineage>
        <taxon>Eukaryota</taxon>
        <taxon>Fungi</taxon>
        <taxon>Dikarya</taxon>
        <taxon>Basidiomycota</taxon>
        <taxon>Agaricomycotina</taxon>
        <taxon>Agaricomycetes</taxon>
        <taxon>Agaricomycetidae</taxon>
        <taxon>Agaricales</taxon>
        <taxon>Agaricineae</taxon>
        <taxon>Strophariaceae</taxon>
        <taxon>Hypholoma</taxon>
    </lineage>
</organism>
<sequence>MVSRGMALSRSLDRLAAIEDELKTHMASLEHESQLIAHWNVILTPGSSASLYPEVAAVLERRKEAIVRKAKEYHQTLGTLMGEEPLNVSVTITQLVAQKEKNQTRERELKEKRAKLKVFQGLPPNLELARHELGAARQRQMELVQLRERLLARMADSVS</sequence>
<dbReference type="Proteomes" id="UP000054270">
    <property type="component" value="Unassembled WGS sequence"/>
</dbReference>
<proteinExistence type="predicted"/>
<gene>
    <name evidence="1" type="ORF">HYPSUDRAFT_766628</name>
</gene>
<dbReference type="OMA" id="DDMSFAN"/>
<dbReference type="STRING" id="945553.A0A0D2MBL7"/>
<name>A0A0D2MBL7_HYPSF</name>
<evidence type="ECO:0000313" key="1">
    <source>
        <dbReference type="EMBL" id="KJA20828.1"/>
    </source>
</evidence>
<dbReference type="AlphaFoldDB" id="A0A0D2MBL7"/>
<dbReference type="EMBL" id="KN817563">
    <property type="protein sequence ID" value="KJA20828.1"/>
    <property type="molecule type" value="Genomic_DNA"/>
</dbReference>
<accession>A0A0D2MBL7</accession>
<reference evidence="2" key="1">
    <citation type="submission" date="2014-04" db="EMBL/GenBank/DDBJ databases">
        <title>Evolutionary Origins and Diversification of the Mycorrhizal Mutualists.</title>
        <authorList>
            <consortium name="DOE Joint Genome Institute"/>
            <consortium name="Mycorrhizal Genomics Consortium"/>
            <person name="Kohler A."/>
            <person name="Kuo A."/>
            <person name="Nagy L.G."/>
            <person name="Floudas D."/>
            <person name="Copeland A."/>
            <person name="Barry K.W."/>
            <person name="Cichocki N."/>
            <person name="Veneault-Fourrey C."/>
            <person name="LaButti K."/>
            <person name="Lindquist E.A."/>
            <person name="Lipzen A."/>
            <person name="Lundell T."/>
            <person name="Morin E."/>
            <person name="Murat C."/>
            <person name="Riley R."/>
            <person name="Ohm R."/>
            <person name="Sun H."/>
            <person name="Tunlid A."/>
            <person name="Henrissat B."/>
            <person name="Grigoriev I.V."/>
            <person name="Hibbett D.S."/>
            <person name="Martin F."/>
        </authorList>
    </citation>
    <scope>NUCLEOTIDE SEQUENCE [LARGE SCALE GENOMIC DNA]</scope>
    <source>
        <strain evidence="2">FD-334 SS-4</strain>
    </source>
</reference>
<protein>
    <submittedName>
        <fullName evidence="1">Uncharacterized protein</fullName>
    </submittedName>
</protein>
<evidence type="ECO:0000313" key="2">
    <source>
        <dbReference type="Proteomes" id="UP000054270"/>
    </source>
</evidence>